<dbReference type="InterPro" id="IPR050228">
    <property type="entry name" value="Carboxylesterase_BioH"/>
</dbReference>
<gene>
    <name evidence="2" type="ORF">PUT78_18920</name>
</gene>
<comment type="caution">
    <text evidence="2">The sequence shown here is derived from an EMBL/GenBank/DDBJ whole genome shotgun (WGS) entry which is preliminary data.</text>
</comment>
<dbReference type="Gene3D" id="3.40.50.1820">
    <property type="entry name" value="alpha/beta hydrolase"/>
    <property type="match status" value="1"/>
</dbReference>
<name>A0ABT5TDG4_9RHOB</name>
<accession>A0ABT5TDG4</accession>
<reference evidence="2" key="1">
    <citation type="submission" date="2023-02" db="EMBL/GenBank/DDBJ databases">
        <title>Description of Roseinatronobacter alkalisoli sp. nov., an alkaliphilic bacerium isolated from soda soil.</title>
        <authorList>
            <person name="Wei W."/>
        </authorList>
    </citation>
    <scope>NUCLEOTIDE SEQUENCE</scope>
    <source>
        <strain evidence="2">HJB301</strain>
    </source>
</reference>
<feature type="domain" description="AB hydrolase-1" evidence="1">
    <location>
        <begin position="4"/>
        <end position="238"/>
    </location>
</feature>
<dbReference type="PRINTS" id="PR00111">
    <property type="entry name" value="ABHYDROLASE"/>
</dbReference>
<dbReference type="InterPro" id="IPR029058">
    <property type="entry name" value="AB_hydrolase_fold"/>
</dbReference>
<dbReference type="Pfam" id="PF12697">
    <property type="entry name" value="Abhydrolase_6"/>
    <property type="match status" value="1"/>
</dbReference>
<evidence type="ECO:0000259" key="1">
    <source>
        <dbReference type="Pfam" id="PF12697"/>
    </source>
</evidence>
<dbReference type="Proteomes" id="UP001431784">
    <property type="component" value="Unassembled WGS sequence"/>
</dbReference>
<dbReference type="PANTHER" id="PTHR43194:SF2">
    <property type="entry name" value="PEROXISOMAL MEMBRANE PROTEIN LPX1"/>
    <property type="match status" value="1"/>
</dbReference>
<keyword evidence="3" id="KW-1185">Reference proteome</keyword>
<organism evidence="2 3">
    <name type="scientific">Roseinatronobacter alkalisoli</name>
    <dbReference type="NCBI Taxonomy" id="3028235"/>
    <lineage>
        <taxon>Bacteria</taxon>
        <taxon>Pseudomonadati</taxon>
        <taxon>Pseudomonadota</taxon>
        <taxon>Alphaproteobacteria</taxon>
        <taxon>Rhodobacterales</taxon>
        <taxon>Paracoccaceae</taxon>
        <taxon>Roseinatronobacter</taxon>
    </lineage>
</organism>
<sequence>MPALMLHCALGRARDWRALLAAMRTPLAAQGFDMPGHGRSDDWDGTGEFQGQCVAHAQTLLQAPSLLIGHSFGATIALRLALERPDLVRALVLIEPVLFAAARSRPEYAAHAAHDAEFASAIALGDYHTAAALFLDLWGTGTPFREMPPAEQDRISAKIPLIMATTPAIYDDSAGILAPGRLEGLRAPVLLLHGSASPPVAGAINAALCERLPDAQAQCISGAGHMLPLTHPATTADAIDGFLTQMSG</sequence>
<dbReference type="PANTHER" id="PTHR43194">
    <property type="entry name" value="HYDROLASE ALPHA/BETA FOLD FAMILY"/>
    <property type="match status" value="1"/>
</dbReference>
<protein>
    <submittedName>
        <fullName evidence="2">Alpha/beta hydrolase</fullName>
    </submittedName>
</protein>
<evidence type="ECO:0000313" key="2">
    <source>
        <dbReference type="EMBL" id="MDD7973162.1"/>
    </source>
</evidence>
<dbReference type="EMBL" id="JAQZSM010000026">
    <property type="protein sequence ID" value="MDD7973162.1"/>
    <property type="molecule type" value="Genomic_DNA"/>
</dbReference>
<proteinExistence type="predicted"/>
<dbReference type="SUPFAM" id="SSF53474">
    <property type="entry name" value="alpha/beta-Hydrolases"/>
    <property type="match status" value="1"/>
</dbReference>
<dbReference type="InterPro" id="IPR000073">
    <property type="entry name" value="AB_hydrolase_1"/>
</dbReference>
<keyword evidence="2" id="KW-0378">Hydrolase</keyword>
<dbReference type="GO" id="GO:0016787">
    <property type="term" value="F:hydrolase activity"/>
    <property type="evidence" value="ECO:0007669"/>
    <property type="project" value="UniProtKB-KW"/>
</dbReference>
<evidence type="ECO:0000313" key="3">
    <source>
        <dbReference type="Proteomes" id="UP001431784"/>
    </source>
</evidence>